<dbReference type="GO" id="GO:0015297">
    <property type="term" value="F:antiporter activity"/>
    <property type="evidence" value="ECO:0007669"/>
    <property type="project" value="UniProtKB-KW"/>
</dbReference>
<keyword evidence="4" id="KW-1003">Cell membrane</keyword>
<evidence type="ECO:0000313" key="12">
    <source>
        <dbReference type="Proteomes" id="UP000195152"/>
    </source>
</evidence>
<evidence type="ECO:0000256" key="6">
    <source>
        <dbReference type="ARBA" id="ARBA00022989"/>
    </source>
</evidence>
<dbReference type="InterPro" id="IPR052180">
    <property type="entry name" value="NhaC_Na-H+_Antiporter"/>
</dbReference>
<dbReference type="EMBL" id="NFCF01000020">
    <property type="protein sequence ID" value="OTW55679.1"/>
    <property type="molecule type" value="Genomic_DNA"/>
</dbReference>
<reference evidence="11 12" key="1">
    <citation type="submission" date="2016-10" db="EMBL/GenBank/DDBJ databases">
        <title>Comparative genomics of Bacillus thuringiensis reveals a path to pathogens against multiple invertebrate hosts.</title>
        <authorList>
            <person name="Zheng J."/>
            <person name="Gao Q."/>
            <person name="Liu H."/>
            <person name="Peng D."/>
            <person name="Ruan L."/>
            <person name="Sun M."/>
        </authorList>
    </citation>
    <scope>NUCLEOTIDE SEQUENCE [LARGE SCALE GENOMIC DNA]</scope>
    <source>
        <strain evidence="11">BGSC 4AC1</strain>
    </source>
</reference>
<evidence type="ECO:0000256" key="8">
    <source>
        <dbReference type="ARBA" id="ARBA00038435"/>
    </source>
</evidence>
<gene>
    <name evidence="11" type="ORF">BK699_00695</name>
</gene>
<dbReference type="Pfam" id="PF03553">
    <property type="entry name" value="Na_H_antiporter"/>
    <property type="match status" value="1"/>
</dbReference>
<comment type="similarity">
    <text evidence="8">Belongs to the NhaC Na(+)/H(+) (TC 2.A.35) antiporter family.</text>
</comment>
<dbReference type="InterPro" id="IPR004770">
    <property type="entry name" value="Na/H_antiport_NhaC"/>
</dbReference>
<evidence type="ECO:0000256" key="7">
    <source>
        <dbReference type="ARBA" id="ARBA00023136"/>
    </source>
</evidence>
<protein>
    <submittedName>
        <fullName evidence="11">Na+/H+ antiporter NhaC</fullName>
    </submittedName>
</protein>
<keyword evidence="3" id="KW-0050">Antiport</keyword>
<evidence type="ECO:0000256" key="5">
    <source>
        <dbReference type="ARBA" id="ARBA00022692"/>
    </source>
</evidence>
<dbReference type="GO" id="GO:0005886">
    <property type="term" value="C:plasma membrane"/>
    <property type="evidence" value="ECO:0007669"/>
    <property type="project" value="UniProtKB-SubCell"/>
</dbReference>
<evidence type="ECO:0000256" key="2">
    <source>
        <dbReference type="ARBA" id="ARBA00022448"/>
    </source>
</evidence>
<feature type="transmembrane region" description="Helical" evidence="9">
    <location>
        <begin position="12"/>
        <end position="30"/>
    </location>
</feature>
<feature type="transmembrane region" description="Helical" evidence="9">
    <location>
        <begin position="427"/>
        <end position="448"/>
    </location>
</feature>
<feature type="transmembrane region" description="Helical" evidence="9">
    <location>
        <begin position="222"/>
        <end position="246"/>
    </location>
</feature>
<accession>A0A242WFR7</accession>
<keyword evidence="5 9" id="KW-0812">Transmembrane</keyword>
<dbReference type="Proteomes" id="UP000195152">
    <property type="component" value="Unassembled WGS sequence"/>
</dbReference>
<evidence type="ECO:0000256" key="3">
    <source>
        <dbReference type="ARBA" id="ARBA00022449"/>
    </source>
</evidence>
<dbReference type="PANTHER" id="PTHR33451:SF6">
    <property type="entry name" value="NA(+)_H(+) ANTIPORTER NHAC"/>
    <property type="match status" value="1"/>
</dbReference>
<dbReference type="InterPro" id="IPR018461">
    <property type="entry name" value="Na/H_Antiport_NhaC-like_C"/>
</dbReference>
<evidence type="ECO:0000256" key="1">
    <source>
        <dbReference type="ARBA" id="ARBA00004651"/>
    </source>
</evidence>
<sequence>MKRDVTVKESSFLLVVLLAIIGTCIIGLSLPPQIPILIAIGIVVLFARVKGVSWDTIHKGIQNGILPGLIPIIIFMLIGTLISVWIAAGTIPTIMIYGFQILSAKFFLPSVFVICALVGVIVGSSFTTISTVGIAFLGMGQMMGLNPSMIAGAIISGAFLGNNISPLSDTTNLAAAIAEVDLFEHIRSMMRTIIPAFVITFIFFIFVGHGTSVSAGNKTEELIHTLHSSFTISMFTLIPVLVLFLCARKKVPAIPTLLMSITMTIVIYYIYHPHTSFGQIAAIMQDGFVSKTGLKSVDLLLTRGGMQSMMWSVSLILLALTLGGLLVEVKIIEKLISKISSMVSAKGNLMLMTALSSIGINILLGEQYLSVILPGEAFKSQFKAIHLDPKNLSGILANAGAAVNPLVPWGVSGVFITGTLGVSTLQYFPFAVFCLVVPVLHVIFGFIGDGKRQLGAQRKVS</sequence>
<organism evidence="11 12">
    <name type="scientific">Bacillus thuringiensis serovar mexicanensis</name>
    <dbReference type="NCBI Taxonomy" id="180868"/>
    <lineage>
        <taxon>Bacteria</taxon>
        <taxon>Bacillati</taxon>
        <taxon>Bacillota</taxon>
        <taxon>Bacilli</taxon>
        <taxon>Bacillales</taxon>
        <taxon>Bacillaceae</taxon>
        <taxon>Bacillus</taxon>
        <taxon>Bacillus cereus group</taxon>
    </lineage>
</organism>
<feature type="transmembrane region" description="Helical" evidence="9">
    <location>
        <begin position="192"/>
        <end position="210"/>
    </location>
</feature>
<comment type="subcellular location">
    <subcellularLocation>
        <location evidence="1">Cell membrane</location>
        <topology evidence="1">Multi-pass membrane protein</topology>
    </subcellularLocation>
</comment>
<name>A0A242WFR7_BACTU</name>
<keyword evidence="2" id="KW-0813">Transport</keyword>
<evidence type="ECO:0000313" key="11">
    <source>
        <dbReference type="EMBL" id="OTW55679.1"/>
    </source>
</evidence>
<feature type="transmembrane region" description="Helical" evidence="9">
    <location>
        <begin position="65"/>
        <end position="86"/>
    </location>
</feature>
<feature type="transmembrane region" description="Helical" evidence="9">
    <location>
        <begin position="253"/>
        <end position="271"/>
    </location>
</feature>
<evidence type="ECO:0000259" key="10">
    <source>
        <dbReference type="Pfam" id="PF03553"/>
    </source>
</evidence>
<dbReference type="PANTHER" id="PTHR33451">
    <property type="entry name" value="MALATE-2H(+)/NA(+)-LACTATE ANTIPORTER"/>
    <property type="match status" value="1"/>
</dbReference>
<feature type="domain" description="Na+/H+ antiporter NhaC-like C-terminal" evidence="10">
    <location>
        <begin position="157"/>
        <end position="448"/>
    </location>
</feature>
<keyword evidence="6 9" id="KW-1133">Transmembrane helix</keyword>
<dbReference type="NCBIfam" id="TIGR00931">
    <property type="entry name" value="antiport_nhaC"/>
    <property type="match status" value="1"/>
</dbReference>
<dbReference type="AlphaFoldDB" id="A0A242WFR7"/>
<proteinExistence type="inferred from homology"/>
<evidence type="ECO:0000256" key="9">
    <source>
        <dbReference type="SAM" id="Phobius"/>
    </source>
</evidence>
<feature type="transmembrane region" description="Helical" evidence="9">
    <location>
        <begin position="106"/>
        <end position="139"/>
    </location>
</feature>
<feature type="transmembrane region" description="Helical" evidence="9">
    <location>
        <begin position="309"/>
        <end position="327"/>
    </location>
</feature>
<dbReference type="RefSeq" id="WP_000817626.1">
    <property type="nucleotide sequence ID" value="NZ_NFCF01000020.1"/>
</dbReference>
<evidence type="ECO:0000256" key="4">
    <source>
        <dbReference type="ARBA" id="ARBA00022475"/>
    </source>
</evidence>
<keyword evidence="7 9" id="KW-0472">Membrane</keyword>
<comment type="caution">
    <text evidence="11">The sequence shown here is derived from an EMBL/GenBank/DDBJ whole genome shotgun (WGS) entry which is preliminary data.</text>
</comment>